<keyword evidence="2" id="KW-1185">Reference proteome</keyword>
<dbReference type="EMBL" id="JASJQH010000042">
    <property type="protein sequence ID" value="KAK9767984.1"/>
    <property type="molecule type" value="Genomic_DNA"/>
</dbReference>
<organism evidence="1 2">
    <name type="scientific">Basidiobolus ranarum</name>
    <dbReference type="NCBI Taxonomy" id="34480"/>
    <lineage>
        <taxon>Eukaryota</taxon>
        <taxon>Fungi</taxon>
        <taxon>Fungi incertae sedis</taxon>
        <taxon>Zoopagomycota</taxon>
        <taxon>Entomophthoromycotina</taxon>
        <taxon>Basidiobolomycetes</taxon>
        <taxon>Basidiobolales</taxon>
        <taxon>Basidiobolaceae</taxon>
        <taxon>Basidiobolus</taxon>
    </lineage>
</organism>
<dbReference type="Proteomes" id="UP001479436">
    <property type="component" value="Unassembled WGS sequence"/>
</dbReference>
<protein>
    <submittedName>
        <fullName evidence="1">Uncharacterized protein</fullName>
    </submittedName>
</protein>
<proteinExistence type="predicted"/>
<sequence>MGCVPCLQRPSQYQPLDSSETKFETFRSTQYLPPRNSSLINTTAMPYSCDKSGAIQNRSNLPRFEEMLQNDFIVRITLTPNVAM</sequence>
<reference evidence="1 2" key="1">
    <citation type="submission" date="2023-04" db="EMBL/GenBank/DDBJ databases">
        <title>Genome of Basidiobolus ranarum AG-B5.</title>
        <authorList>
            <person name="Stajich J.E."/>
            <person name="Carter-House D."/>
            <person name="Gryganskyi A."/>
        </authorList>
    </citation>
    <scope>NUCLEOTIDE SEQUENCE [LARGE SCALE GENOMIC DNA]</scope>
    <source>
        <strain evidence="1 2">AG-B5</strain>
    </source>
</reference>
<gene>
    <name evidence="1" type="ORF">K7432_001754</name>
</gene>
<accession>A0ABR2X2J7</accession>
<name>A0ABR2X2J7_9FUNG</name>
<evidence type="ECO:0000313" key="2">
    <source>
        <dbReference type="Proteomes" id="UP001479436"/>
    </source>
</evidence>
<evidence type="ECO:0000313" key="1">
    <source>
        <dbReference type="EMBL" id="KAK9767984.1"/>
    </source>
</evidence>
<comment type="caution">
    <text evidence="1">The sequence shown here is derived from an EMBL/GenBank/DDBJ whole genome shotgun (WGS) entry which is preliminary data.</text>
</comment>